<keyword evidence="10 12" id="KW-0807">Transducer</keyword>
<dbReference type="PROSITE" id="PS50262">
    <property type="entry name" value="G_PROTEIN_RECEP_F1_2"/>
    <property type="match status" value="1"/>
</dbReference>
<proteinExistence type="inferred from homology"/>
<dbReference type="CTD" id="100335081"/>
<dbReference type="PANTHER" id="PTHR11394">
    <property type="entry name" value="TASTE RECEPTOR TYPE 2"/>
    <property type="match status" value="1"/>
</dbReference>
<feature type="transmembrane region" description="Helical" evidence="13">
    <location>
        <begin position="109"/>
        <end position="129"/>
    </location>
</feature>
<organism evidence="15">
    <name type="scientific">Xenopus tropicalis</name>
    <name type="common">Western clawed frog</name>
    <name type="synonym">Silurana tropicalis</name>
    <dbReference type="NCBI Taxonomy" id="8364"/>
    <lineage>
        <taxon>Eukaryota</taxon>
        <taxon>Metazoa</taxon>
        <taxon>Chordata</taxon>
        <taxon>Craniata</taxon>
        <taxon>Vertebrata</taxon>
        <taxon>Euteleostomi</taxon>
        <taxon>Amphibia</taxon>
        <taxon>Batrachia</taxon>
        <taxon>Anura</taxon>
        <taxon>Pipoidea</taxon>
        <taxon>Pipidae</taxon>
        <taxon>Xenopodinae</taxon>
        <taxon>Xenopus</taxon>
        <taxon>Silurana</taxon>
    </lineage>
</organism>
<evidence type="ECO:0000256" key="1">
    <source>
        <dbReference type="ARBA" id="ARBA00004141"/>
    </source>
</evidence>
<dbReference type="Pfam" id="PF05296">
    <property type="entry name" value="TAS2R"/>
    <property type="match status" value="1"/>
</dbReference>
<dbReference type="GeneID" id="100335081"/>
<evidence type="ECO:0000256" key="13">
    <source>
        <dbReference type="SAM" id="Phobius"/>
    </source>
</evidence>
<feature type="domain" description="G-protein coupled receptors family 1 profile" evidence="14">
    <location>
        <begin position="43"/>
        <end position="269"/>
    </location>
</feature>
<dbReference type="CDD" id="cd13950">
    <property type="entry name" value="7tm_TAS2R"/>
    <property type="match status" value="1"/>
</dbReference>
<dbReference type="FunFam" id="1.20.1070.10:FF:000055">
    <property type="entry name" value="Taste receptor type 2"/>
    <property type="match status" value="1"/>
</dbReference>
<comment type="subcellular location">
    <subcellularLocation>
        <location evidence="1 12">Membrane</location>
        <topology evidence="1 12">Multi-pass membrane protein</topology>
    </subcellularLocation>
</comment>
<dbReference type="InterPro" id="IPR017452">
    <property type="entry name" value="GPCR_Rhodpsn_7TM"/>
</dbReference>
<evidence type="ECO:0000256" key="5">
    <source>
        <dbReference type="ARBA" id="ARBA00022692"/>
    </source>
</evidence>
<evidence type="ECO:0000313" key="15">
    <source>
        <dbReference type="EMBL" id="BAE80414.1"/>
    </source>
</evidence>
<evidence type="ECO:0000256" key="12">
    <source>
        <dbReference type="RuleBase" id="RU004424"/>
    </source>
</evidence>
<name>Q2AB53_XENTR</name>
<keyword evidence="6 13" id="KW-1133">Transmembrane helix</keyword>
<evidence type="ECO:0000256" key="6">
    <source>
        <dbReference type="ARBA" id="ARBA00022989"/>
    </source>
</evidence>
<dbReference type="AlphaFoldDB" id="Q2AB53"/>
<keyword evidence="8 12" id="KW-0472">Membrane</keyword>
<evidence type="ECO:0000256" key="3">
    <source>
        <dbReference type="ARBA" id="ARBA00022480"/>
    </source>
</evidence>
<dbReference type="EMBL" id="AB249800">
    <property type="protein sequence ID" value="BAE80414.1"/>
    <property type="molecule type" value="Genomic_DNA"/>
</dbReference>
<evidence type="ECO:0000256" key="4">
    <source>
        <dbReference type="ARBA" id="ARBA00022606"/>
    </source>
</evidence>
<dbReference type="PaxDb" id="8364-ENSXETP00000056066"/>
<dbReference type="GO" id="GO:0004930">
    <property type="term" value="F:G protein-coupled receptor activity"/>
    <property type="evidence" value="ECO:0007669"/>
    <property type="project" value="UniProtKB-KW"/>
</dbReference>
<dbReference type="HOGENOM" id="CLU_072337_3_0_1"/>
<evidence type="ECO:0000256" key="7">
    <source>
        <dbReference type="ARBA" id="ARBA00023040"/>
    </source>
</evidence>
<keyword evidence="9 12" id="KW-0675">Receptor</keyword>
<feature type="transmembrane region" description="Helical" evidence="13">
    <location>
        <begin position="31"/>
        <end position="54"/>
    </location>
</feature>
<dbReference type="Gene3D" id="1.20.1070.10">
    <property type="entry name" value="Rhodopsin 7-helix transmembrane proteins"/>
    <property type="match status" value="1"/>
</dbReference>
<evidence type="ECO:0000256" key="11">
    <source>
        <dbReference type="RuleBase" id="RU004423"/>
    </source>
</evidence>
<dbReference type="GO" id="GO:0033038">
    <property type="term" value="F:bitter taste receptor activity"/>
    <property type="evidence" value="ECO:0007669"/>
    <property type="project" value="InterPro"/>
</dbReference>
<evidence type="ECO:0000256" key="8">
    <source>
        <dbReference type="ARBA" id="ARBA00023136"/>
    </source>
</evidence>
<accession>Q2AB53</accession>
<feature type="transmembrane region" description="Helical" evidence="13">
    <location>
        <begin position="66"/>
        <end position="89"/>
    </location>
</feature>
<dbReference type="RefSeq" id="NP_001165489.1">
    <property type="nucleotide sequence ID" value="NM_001172018.1"/>
</dbReference>
<sequence length="335" mass="37642">MDGVTNHSWNNYSTDRPADSVVVKDTTISPVLLIVISVAGMLTNVFILSVNFHSWIKGQSLNPSDLLLVTLAFSNLVLPVTAGVCTIYFGFISCGVINDYQFFVQTSIMVYVLLSNSWLSACLCFFCFVKVTNFKPGYLARLKSKINTLVPRLILGAQVFSILNSLFYMLTFFKVNNDNSTLLFLTNKASSTTNNRIDVFYNAFFLLVNCLIPFFIIVVTTSLIIASLYKHTRRMQRNVGEFGGPSLHIHHRAARTMISFLIIYLSFYVLSLGNSIFLNKHLLNWVNYMLGCAFSPTQSIVLIMGNSRLRQTCRNILKSCMKILSRETTISTVGT</sequence>
<evidence type="ECO:0000256" key="9">
    <source>
        <dbReference type="ARBA" id="ARBA00023170"/>
    </source>
</evidence>
<comment type="similarity">
    <text evidence="2 11">Belongs to the G-protein coupled receptor T2R family.</text>
</comment>
<evidence type="ECO:0000256" key="10">
    <source>
        <dbReference type="ARBA" id="ARBA00023224"/>
    </source>
</evidence>
<evidence type="ECO:0000259" key="14">
    <source>
        <dbReference type="PROSITE" id="PS50262"/>
    </source>
</evidence>
<evidence type="ECO:0000256" key="2">
    <source>
        <dbReference type="ARBA" id="ARBA00007376"/>
    </source>
</evidence>
<protein>
    <recommendedName>
        <fullName evidence="12">Taste receptor type 2</fullName>
    </recommendedName>
</protein>
<dbReference type="eggNOG" id="ENOG502SKRK">
    <property type="taxonomic scope" value="Eukaryota"/>
</dbReference>
<dbReference type="SUPFAM" id="SSF81321">
    <property type="entry name" value="Family A G protein-coupled receptor-like"/>
    <property type="match status" value="1"/>
</dbReference>
<dbReference type="GO" id="GO:0016020">
    <property type="term" value="C:membrane"/>
    <property type="evidence" value="ECO:0007669"/>
    <property type="project" value="UniProtKB-SubCell"/>
</dbReference>
<feature type="transmembrane region" description="Helical" evidence="13">
    <location>
        <begin position="258"/>
        <end position="279"/>
    </location>
</feature>
<dbReference type="InterPro" id="IPR007960">
    <property type="entry name" value="TAS2R"/>
</dbReference>
<keyword evidence="7 12" id="KW-0297">G-protein coupled receptor</keyword>
<keyword evidence="4 12" id="KW-0716">Sensory transduction</keyword>
<feature type="transmembrane region" description="Helical" evidence="13">
    <location>
        <begin position="285"/>
        <end position="305"/>
    </location>
</feature>
<feature type="transmembrane region" description="Helical" evidence="13">
    <location>
        <begin position="203"/>
        <end position="229"/>
    </location>
</feature>
<keyword evidence="3 12" id="KW-0919">Taste</keyword>
<reference evidence="15" key="1">
    <citation type="journal article" date="2006" name="Mol. Biol. Evol.">
        <title>Lineage-specific expansions and contractions of the bitter taste receptor gene repertoire in vertebrates.</title>
        <authorList>
            <consortium name="SMBE Tri-National Young Investigators"/>
            <person name="Go Y."/>
        </authorList>
    </citation>
    <scope>NUCLEOTIDE SEQUENCE</scope>
</reference>
<feature type="transmembrane region" description="Helical" evidence="13">
    <location>
        <begin position="149"/>
        <end position="173"/>
    </location>
</feature>
<dbReference type="PANTHER" id="PTHR11394:SF147">
    <property type="entry name" value="TASTE RECEPTOR TYPE 2"/>
    <property type="match status" value="1"/>
</dbReference>
<keyword evidence="5 12" id="KW-0812">Transmembrane</keyword>